<evidence type="ECO:0000259" key="2">
    <source>
        <dbReference type="PROSITE" id="PS00028"/>
    </source>
</evidence>
<gene>
    <name evidence="3" type="ORF">JI435_051580</name>
</gene>
<sequence length="556" mass="63857">VIIRCRCALQCCCWKLVKKVRMTCTRPRSCAPSGTSTSDALRLQRSFLYFRLHNGIFFGRHDGLSSNSAHLSFILRLHITHAMDTTSHAALRGKVSTLAGVPVPLGKIRAVTLVRKSDWQHESLEHWHLHLQPVAEGLLEVWKHHYHAPQHALSHCNCVIEHRQITLVGVSSNENLATFRNHQVQALRDALQVDHEVCLLTRNHDGAFTNIHGYLQFLRGLNTTCIYSHMIWWSDTEHRIYDRHQLVDVFEQNQKPNSDRLPEIEALFGVATKVALNKTIISLALAQNRQIMGAQRNIKIPVPNFTSVQTPSIKRKQDPVKLPWDDTTKKQRKNDGHAQRRRVYFPLVDRDEGLECPCCQVVFADRESVIVHLVAKGRTSKQCPLCPATKEMESAKQPYWRKHIKGHIDEREQCGIDGCDFTPSNKNCMREHRASCHPITAKPKVGFPCDQCDLVLASSNSLGVHKKWHQNPHVNCNHCKALVPFRDLKGHKMRECPSLPDRIAVCTQCHHEMSPHHVARHMRTSHERVYEVMEFAREHYPDFLENYEQMIGMLQV</sequence>
<name>A0A7U2FFP6_PHANO</name>
<dbReference type="EMBL" id="CP069035">
    <property type="protein sequence ID" value="QRD02185.1"/>
    <property type="molecule type" value="Genomic_DNA"/>
</dbReference>
<dbReference type="SMART" id="SM00355">
    <property type="entry name" value="ZnF_C2H2"/>
    <property type="match status" value="5"/>
</dbReference>
<dbReference type="VEuPathDB" id="FungiDB:JI435_051580"/>
<evidence type="ECO:0000313" key="4">
    <source>
        <dbReference type="Proteomes" id="UP000663193"/>
    </source>
</evidence>
<dbReference type="OrthoDB" id="4748970at2759"/>
<organism evidence="3 4">
    <name type="scientific">Phaeosphaeria nodorum (strain SN15 / ATCC MYA-4574 / FGSC 10173)</name>
    <name type="common">Glume blotch fungus</name>
    <name type="synonym">Parastagonospora nodorum</name>
    <dbReference type="NCBI Taxonomy" id="321614"/>
    <lineage>
        <taxon>Eukaryota</taxon>
        <taxon>Fungi</taxon>
        <taxon>Dikarya</taxon>
        <taxon>Ascomycota</taxon>
        <taxon>Pezizomycotina</taxon>
        <taxon>Dothideomycetes</taxon>
        <taxon>Pleosporomycetidae</taxon>
        <taxon>Pleosporales</taxon>
        <taxon>Pleosporineae</taxon>
        <taxon>Phaeosphaeriaceae</taxon>
        <taxon>Parastagonospora</taxon>
    </lineage>
</organism>
<feature type="domain" description="C2H2-type" evidence="2">
    <location>
        <begin position="449"/>
        <end position="469"/>
    </location>
</feature>
<proteinExistence type="predicted"/>
<reference evidence="4" key="1">
    <citation type="journal article" date="2021" name="BMC Genomics">
        <title>Chromosome-level genome assembly and manually-curated proteome of model necrotroph Parastagonospora nodorum Sn15 reveals a genome-wide trove of candidate effector homologs, and redundancy of virulence-related functions within an accessory chromosome.</title>
        <authorList>
            <person name="Bertazzoni S."/>
            <person name="Jones D.A.B."/>
            <person name="Phan H.T."/>
            <person name="Tan K.-C."/>
            <person name="Hane J.K."/>
        </authorList>
    </citation>
    <scope>NUCLEOTIDE SEQUENCE [LARGE SCALE GENOMIC DNA]</scope>
    <source>
        <strain evidence="4">SN15 / ATCC MYA-4574 / FGSC 10173)</strain>
    </source>
</reference>
<dbReference type="AlphaFoldDB" id="A0A7U2FFP6"/>
<dbReference type="InterPro" id="IPR013087">
    <property type="entry name" value="Znf_C2H2_type"/>
</dbReference>
<protein>
    <recommendedName>
        <fullName evidence="2">C2H2-type domain-containing protein</fullName>
    </recommendedName>
</protein>
<evidence type="ECO:0000313" key="3">
    <source>
        <dbReference type="EMBL" id="QRD02185.1"/>
    </source>
</evidence>
<feature type="region of interest" description="Disordered" evidence="1">
    <location>
        <begin position="316"/>
        <end position="337"/>
    </location>
</feature>
<dbReference type="PROSITE" id="PS00028">
    <property type="entry name" value="ZINC_FINGER_C2H2_1"/>
    <property type="match status" value="1"/>
</dbReference>
<keyword evidence="4" id="KW-1185">Reference proteome</keyword>
<dbReference type="Proteomes" id="UP000663193">
    <property type="component" value="Chromosome 13"/>
</dbReference>
<accession>A0A7U2FFP6</accession>
<feature type="non-terminal residue" evidence="3">
    <location>
        <position position="1"/>
    </location>
</feature>
<evidence type="ECO:0000256" key="1">
    <source>
        <dbReference type="SAM" id="MobiDB-lite"/>
    </source>
</evidence>